<evidence type="ECO:0000256" key="2">
    <source>
        <dbReference type="SAM" id="Phobius"/>
    </source>
</evidence>
<keyword evidence="2" id="KW-1133">Transmembrane helix</keyword>
<evidence type="ECO:0000313" key="5">
    <source>
        <dbReference type="EMBL" id="EDX75563.1"/>
    </source>
</evidence>
<dbReference type="InterPro" id="IPR007621">
    <property type="entry name" value="TPM_dom"/>
</dbReference>
<dbReference type="HOGENOM" id="CLU_035211_2_0_3"/>
<reference evidence="5 6" key="1">
    <citation type="submission" date="2008-07" db="EMBL/GenBank/DDBJ databases">
        <authorList>
            <person name="Tandeau de Marsac N."/>
            <person name="Ferriera S."/>
            <person name="Johnson J."/>
            <person name="Kravitz S."/>
            <person name="Beeson K."/>
            <person name="Sutton G."/>
            <person name="Rogers Y.-H."/>
            <person name="Friedman R."/>
            <person name="Frazier M."/>
            <person name="Venter J.C."/>
        </authorList>
    </citation>
    <scope>NUCLEOTIDE SEQUENCE [LARGE SCALE GENOMIC DNA]</scope>
    <source>
        <strain evidence="5 6">PCC 7420</strain>
    </source>
</reference>
<proteinExistence type="predicted"/>
<dbReference type="RefSeq" id="WP_006101270.1">
    <property type="nucleotide sequence ID" value="NZ_DS989849.1"/>
</dbReference>
<dbReference type="AlphaFoldDB" id="B4VRQ5"/>
<dbReference type="OrthoDB" id="9810918at2"/>
<dbReference type="PANTHER" id="PTHR30373:SF2">
    <property type="entry name" value="UPF0603 PROTEIN YGCG"/>
    <property type="match status" value="1"/>
</dbReference>
<keyword evidence="2" id="KW-0812">Transmembrane</keyword>
<sequence>MKTITTKIKQAIWAVPFCLTVLSPLSAHALTVEEVPNPQQRNGTWVTDMADILSQDTERQLNQMISELEIENGTEIAVVTVPETSPAASPKAFTTELFNHWGIGKADEDNGVLFLISIGDRRVEIETGYGIEPILPDAQVGQIIETKITPPFKQGDFDTGTLAGTKALVVQLGDDVNTTDTIQTNRKTTNSTTAVSSSQLSSEETFSRGTLQSLLLFIGVPVGIIVLLAANRKSNRSSKRRSSSGGVSVGSSSCGSCSGGSSSGGGSSGGGGAGGGF</sequence>
<evidence type="ECO:0000259" key="4">
    <source>
        <dbReference type="Pfam" id="PF04536"/>
    </source>
</evidence>
<dbReference type="PANTHER" id="PTHR30373">
    <property type="entry name" value="UPF0603 PROTEIN YGCG"/>
    <property type="match status" value="1"/>
</dbReference>
<feature type="signal peptide" evidence="3">
    <location>
        <begin position="1"/>
        <end position="29"/>
    </location>
</feature>
<evidence type="ECO:0000256" key="1">
    <source>
        <dbReference type="SAM" id="MobiDB-lite"/>
    </source>
</evidence>
<protein>
    <submittedName>
        <fullName evidence="5">Conserved domain protein</fullName>
    </submittedName>
</protein>
<dbReference type="EMBL" id="DS989849">
    <property type="protein sequence ID" value="EDX75563.1"/>
    <property type="molecule type" value="Genomic_DNA"/>
</dbReference>
<dbReference type="Pfam" id="PF04536">
    <property type="entry name" value="TPM_phosphatase"/>
    <property type="match status" value="1"/>
</dbReference>
<dbReference type="STRING" id="118168.MC7420_1481"/>
<organism evidence="5 6">
    <name type="scientific">Coleofasciculus chthonoplastes PCC 7420</name>
    <dbReference type="NCBI Taxonomy" id="118168"/>
    <lineage>
        <taxon>Bacteria</taxon>
        <taxon>Bacillati</taxon>
        <taxon>Cyanobacteriota</taxon>
        <taxon>Cyanophyceae</taxon>
        <taxon>Coleofasciculales</taxon>
        <taxon>Coleofasciculaceae</taxon>
        <taxon>Coleofasciculus</taxon>
    </lineage>
</organism>
<feature type="compositionally biased region" description="Low complexity" evidence="1">
    <location>
        <begin position="243"/>
        <end position="256"/>
    </location>
</feature>
<dbReference type="Gene3D" id="3.10.310.50">
    <property type="match status" value="1"/>
</dbReference>
<dbReference type="eggNOG" id="COG1512">
    <property type="taxonomic scope" value="Bacteria"/>
</dbReference>
<name>B4VRQ5_9CYAN</name>
<feature type="domain" description="TPM" evidence="4">
    <location>
        <begin position="46"/>
        <end position="169"/>
    </location>
</feature>
<feature type="region of interest" description="Disordered" evidence="1">
    <location>
        <begin position="235"/>
        <end position="277"/>
    </location>
</feature>
<keyword evidence="6" id="KW-1185">Reference proteome</keyword>
<keyword evidence="3" id="KW-0732">Signal</keyword>
<feature type="chain" id="PRO_5002827625" evidence="3">
    <location>
        <begin position="30"/>
        <end position="277"/>
    </location>
</feature>
<dbReference type="Proteomes" id="UP000003835">
    <property type="component" value="Unassembled WGS sequence"/>
</dbReference>
<feature type="compositionally biased region" description="Gly residues" evidence="1">
    <location>
        <begin position="257"/>
        <end position="277"/>
    </location>
</feature>
<feature type="transmembrane region" description="Helical" evidence="2">
    <location>
        <begin position="211"/>
        <end position="231"/>
    </location>
</feature>
<keyword evidence="2" id="KW-0472">Membrane</keyword>
<evidence type="ECO:0000313" key="6">
    <source>
        <dbReference type="Proteomes" id="UP000003835"/>
    </source>
</evidence>
<evidence type="ECO:0000256" key="3">
    <source>
        <dbReference type="SAM" id="SignalP"/>
    </source>
</evidence>
<accession>B4VRQ5</accession>
<gene>
    <name evidence="5" type="ORF">MC7420_1481</name>
</gene>